<evidence type="ECO:0000256" key="1">
    <source>
        <dbReference type="PROSITE-ProRule" id="PRU00023"/>
    </source>
</evidence>
<comment type="caution">
    <text evidence="2">The sequence shown here is derived from an EMBL/GenBank/DDBJ whole genome shotgun (WGS) entry which is preliminary data.</text>
</comment>
<dbReference type="PROSITE" id="PS50297">
    <property type="entry name" value="ANK_REP_REGION"/>
    <property type="match status" value="1"/>
</dbReference>
<evidence type="ECO:0000313" key="3">
    <source>
        <dbReference type="Proteomes" id="UP000688947"/>
    </source>
</evidence>
<dbReference type="VEuPathDB" id="FungiDB:PC110_g16667"/>
<protein>
    <submittedName>
        <fullName evidence="2">Uncharacterized protein</fullName>
    </submittedName>
</protein>
<evidence type="ECO:0000313" key="2">
    <source>
        <dbReference type="EMBL" id="KAG6955110.1"/>
    </source>
</evidence>
<proteinExistence type="predicted"/>
<sequence length="154" mass="16860">IQELVQNFITLAQVKQENIVTKYREKLELEQKKIDGATPAEQDVDLNLPYQTRWSKLLDHKFSVPRFGYVNYSALLLASELALSNVVSTLLSAGASSETASPEGLTPLMIAFLVGNEGVVIDLLDARANVDAITTDGQDLTVWNCALVSPVKAR</sequence>
<organism evidence="2 3">
    <name type="scientific">Phytophthora cactorum</name>
    <dbReference type="NCBI Taxonomy" id="29920"/>
    <lineage>
        <taxon>Eukaryota</taxon>
        <taxon>Sar</taxon>
        <taxon>Stramenopiles</taxon>
        <taxon>Oomycota</taxon>
        <taxon>Peronosporomycetes</taxon>
        <taxon>Peronosporales</taxon>
        <taxon>Peronosporaceae</taxon>
        <taxon>Phytophthora</taxon>
    </lineage>
</organism>
<dbReference type="Pfam" id="PF00023">
    <property type="entry name" value="Ank"/>
    <property type="match status" value="1"/>
</dbReference>
<name>A0A8T1U8H8_9STRA</name>
<keyword evidence="1" id="KW-0040">ANK repeat</keyword>
<dbReference type="EMBL" id="JAENGZ010000699">
    <property type="protein sequence ID" value="KAG6955110.1"/>
    <property type="molecule type" value="Genomic_DNA"/>
</dbReference>
<dbReference type="SMART" id="SM00248">
    <property type="entry name" value="ANK"/>
    <property type="match status" value="2"/>
</dbReference>
<dbReference type="AlphaFoldDB" id="A0A8T1U8H8"/>
<feature type="non-terminal residue" evidence="2">
    <location>
        <position position="1"/>
    </location>
</feature>
<dbReference type="Proteomes" id="UP000688947">
    <property type="component" value="Unassembled WGS sequence"/>
</dbReference>
<dbReference type="PROSITE" id="PS50088">
    <property type="entry name" value="ANK_REPEAT"/>
    <property type="match status" value="1"/>
</dbReference>
<dbReference type="InterPro" id="IPR002110">
    <property type="entry name" value="Ankyrin_rpt"/>
</dbReference>
<reference evidence="2" key="1">
    <citation type="submission" date="2021-01" db="EMBL/GenBank/DDBJ databases">
        <title>Phytophthora aleatoria, a newly-described species from Pinus radiata is distinct from Phytophthora cactorum isolates based on comparative genomics.</title>
        <authorList>
            <person name="Mcdougal R."/>
            <person name="Panda P."/>
            <person name="Williams N."/>
            <person name="Studholme D.J."/>
        </authorList>
    </citation>
    <scope>NUCLEOTIDE SEQUENCE</scope>
    <source>
        <strain evidence="2">NZFS 3830</strain>
    </source>
</reference>
<feature type="repeat" description="ANK" evidence="1">
    <location>
        <begin position="103"/>
        <end position="135"/>
    </location>
</feature>
<accession>A0A8T1U8H8</accession>
<feature type="non-terminal residue" evidence="2">
    <location>
        <position position="154"/>
    </location>
</feature>
<gene>
    <name evidence="2" type="ORF">JG687_00011412</name>
</gene>
<dbReference type="OrthoDB" id="194358at2759"/>